<dbReference type="Proteomes" id="UP000008143">
    <property type="component" value="Chromosome 4"/>
</dbReference>
<dbReference type="AlphaFoldDB" id="Q0IHM4"/>
<dbReference type="Pfam" id="PF02204">
    <property type="entry name" value="VPS9"/>
    <property type="match status" value="1"/>
</dbReference>
<dbReference type="OrthoDB" id="10264848at2759"/>
<dbReference type="SUPFAM" id="SSF109993">
    <property type="entry name" value="VPS9 domain"/>
    <property type="match status" value="1"/>
</dbReference>
<keyword evidence="4" id="KW-1185">Reference proteome</keyword>
<dbReference type="GO" id="GO:0030139">
    <property type="term" value="C:endocytic vesicle"/>
    <property type="evidence" value="ECO:0000318"/>
    <property type="project" value="GO_Central"/>
</dbReference>
<evidence type="ECO:0000313" key="5">
    <source>
        <dbReference type="RefSeq" id="NP_001072861.1"/>
    </source>
</evidence>
<dbReference type="GO" id="GO:0005829">
    <property type="term" value="C:cytosol"/>
    <property type="evidence" value="ECO:0000318"/>
    <property type="project" value="GO_Central"/>
</dbReference>
<evidence type="ECO:0000313" key="4">
    <source>
        <dbReference type="Proteomes" id="UP000008143"/>
    </source>
</evidence>
<organism evidence="3">
    <name type="scientific">Xenopus tropicalis</name>
    <name type="common">Western clawed frog</name>
    <name type="synonym">Silurana tropicalis</name>
    <dbReference type="NCBI Taxonomy" id="8364"/>
    <lineage>
        <taxon>Eukaryota</taxon>
        <taxon>Metazoa</taxon>
        <taxon>Chordata</taxon>
        <taxon>Craniata</taxon>
        <taxon>Vertebrata</taxon>
        <taxon>Euteleostomi</taxon>
        <taxon>Amphibia</taxon>
        <taxon>Batrachia</taxon>
        <taxon>Anura</taxon>
        <taxon>Pipoidea</taxon>
        <taxon>Pipidae</taxon>
        <taxon>Xenopodinae</taxon>
        <taxon>Xenopus</taxon>
        <taxon>Silurana</taxon>
    </lineage>
</organism>
<dbReference type="InterPro" id="IPR037191">
    <property type="entry name" value="VPS9_dom_sf"/>
</dbReference>
<proteinExistence type="evidence at transcript level"/>
<dbReference type="Gene3D" id="1.20.1050.80">
    <property type="entry name" value="VPS9 domain"/>
    <property type="match status" value="1"/>
</dbReference>
<dbReference type="ExpressionAtlas" id="Q0IHM4">
    <property type="expression patterns" value="differential"/>
</dbReference>
<dbReference type="AGR" id="Xenbase:XB-GENE-1014900"/>
<evidence type="ECO:0000313" key="3">
    <source>
        <dbReference type="EMBL" id="AAI23083.1"/>
    </source>
</evidence>
<evidence type="ECO:0000256" key="1">
    <source>
        <dbReference type="SAM" id="MobiDB-lite"/>
    </source>
</evidence>
<dbReference type="GO" id="GO:0005085">
    <property type="term" value="F:guanyl-nucleotide exchange factor activity"/>
    <property type="evidence" value="ECO:0000318"/>
    <property type="project" value="GO_Central"/>
</dbReference>
<reference evidence="5" key="3">
    <citation type="submission" date="2025-04" db="UniProtKB">
        <authorList>
            <consortium name="RefSeq"/>
        </authorList>
    </citation>
    <scope>IDENTIFICATION</scope>
</reference>
<feature type="region of interest" description="Disordered" evidence="1">
    <location>
        <begin position="336"/>
        <end position="360"/>
    </location>
</feature>
<dbReference type="InterPro" id="IPR045046">
    <property type="entry name" value="Vps9-like"/>
</dbReference>
<dbReference type="Xenbase" id="XB-GENE-1014900">
    <property type="gene designation" value="vps9d1"/>
</dbReference>
<evidence type="ECO:0000259" key="2">
    <source>
        <dbReference type="PROSITE" id="PS51205"/>
    </source>
</evidence>
<feature type="domain" description="VPS9" evidence="2">
    <location>
        <begin position="492"/>
        <end position="638"/>
    </location>
</feature>
<dbReference type="PANTHER" id="PTHR23101">
    <property type="entry name" value="RAB GDP/GTP EXCHANGE FACTOR"/>
    <property type="match status" value="1"/>
</dbReference>
<dbReference type="GeneID" id="780322"/>
<dbReference type="DNASU" id="780322"/>
<evidence type="ECO:0000313" key="6">
    <source>
        <dbReference type="Xenbase" id="XB-GENE-1014900"/>
    </source>
</evidence>
<name>Q0IHM4_XENTR</name>
<dbReference type="STRING" id="8364.ENSXETP00000024362"/>
<dbReference type="OMA" id="CLKPAMP"/>
<gene>
    <name evidence="5 6" type="primary">vps9d1</name>
    <name evidence="5" type="synonym">c16orf7</name>
    <name evidence="3" type="synonym">MGC147286</name>
</gene>
<dbReference type="InterPro" id="IPR003123">
    <property type="entry name" value="VPS9"/>
</dbReference>
<dbReference type="SMART" id="SM00167">
    <property type="entry name" value="VPS9"/>
    <property type="match status" value="1"/>
</dbReference>
<protein>
    <submittedName>
        <fullName evidence="5">VPS9 domain-containing protein 1</fullName>
    </submittedName>
</protein>
<dbReference type="RefSeq" id="NP_001072861.1">
    <property type="nucleotide sequence ID" value="NM_001079393.1"/>
</dbReference>
<reference evidence="5" key="1">
    <citation type="journal article" date="2002" name="Dev. Dyn.">
        <title>Genetic and genomic tools for Xenopus research: The NIH Xenopus initiative.</title>
        <authorList>
            <person name="Klein S.L."/>
            <person name="Strausberg R.L."/>
            <person name="Wagner L."/>
            <person name="Pontius J."/>
            <person name="Clifton S.W."/>
            <person name="Richardson P."/>
        </authorList>
    </citation>
    <scope>NUCLEOTIDE SEQUENCE</scope>
</reference>
<dbReference type="CTD" id="9605"/>
<reference evidence="3" key="2">
    <citation type="submission" date="2006-09" db="EMBL/GenBank/DDBJ databases">
        <authorList>
            <consortium name="NIH - Xenopus Gene Collection (XGC) project"/>
        </authorList>
    </citation>
    <scope>NUCLEOTIDE SEQUENCE [LARGE SCALE MRNA]</scope>
    <source>
        <strain evidence="3">N6</strain>
        <tissue evidence="3">Oviduct</tissue>
    </source>
</reference>
<dbReference type="EMBL" id="BC123082">
    <property type="protein sequence ID" value="AAI23083.1"/>
    <property type="molecule type" value="mRNA"/>
</dbReference>
<dbReference type="KEGG" id="xtr:780322"/>
<accession>Q0IHM4</accession>
<feature type="region of interest" description="Disordered" evidence="1">
    <location>
        <begin position="124"/>
        <end position="146"/>
    </location>
</feature>
<dbReference type="GO" id="GO:0016192">
    <property type="term" value="P:vesicle-mediated transport"/>
    <property type="evidence" value="ECO:0007669"/>
    <property type="project" value="InterPro"/>
</dbReference>
<dbReference type="DNASU" id="548912"/>
<dbReference type="PANTHER" id="PTHR23101:SF98">
    <property type="entry name" value="VPS9 DOMAIN-CONTAINING PROTEIN 1"/>
    <property type="match status" value="1"/>
</dbReference>
<sequence length="640" mass="71275">MASSVGDVALRPLQRAMKLANRAIQLDTGNVQREAYVEYIRSVNYISQCLLEEAEQNAGSGSLSLDCQKMLKLAEQCLERACTTAERLGQAGVHCPLTLRTDVHHLSFPHASSAASATSRLSSLSSISPSSSHRRTCSDETQKLSSFPPPEIFQMLLAAEVQRGKKELTPLEEASIQNQKLKAAYEVRLARLNPRQAAAKTSLTLSLQRQMMENLVIAKAREETLQRKAEERRQRLKEESNRRFSLNTDMTPEMEEQRVLYTAVLEYEQDHEWPKRFKQKIKGNPADTDLVSSFMCQVLSTPDHPVSKLLTNLQCQIYSRVYPVIIKDPMEHNHGTSDVFHQSLPTDALPSPASNSQHLKSSQSLQCLPSLLQPSVKHSLSTGEGFEHLEATNDKLIDKGPCDKERENSFEDLEHCLSPTEYSIGNASLTASALLKAVVKEIHNAKDLLLSASLLDLPPNTIFKDVCVECIDESFFPPIWPALLALYRHVLLAREESLLQAMKSYRDNAQSVVGVPQKLFPEEVEQPYKAAVEEIGHLPLHHTPQRKMECIVRTMRVICECAEEYCTAPGTSAIGADDLLPILAFVVLKTQMPQLLSECAALEEFIHEGYLIGEDGYCLTSLLSALSYVESLPLLSAPST</sequence>
<dbReference type="PaxDb" id="8364-ENSXETP00000042950"/>
<dbReference type="PROSITE" id="PS51205">
    <property type="entry name" value="VPS9"/>
    <property type="match status" value="1"/>
</dbReference>
<dbReference type="GO" id="GO:0031267">
    <property type="term" value="F:small GTPase binding"/>
    <property type="evidence" value="ECO:0000318"/>
    <property type="project" value="GO_Central"/>
</dbReference>